<feature type="domain" description="O-GlcNAc transferase C-terminal" evidence="5">
    <location>
        <begin position="281"/>
        <end position="438"/>
    </location>
</feature>
<evidence type="ECO:0000256" key="2">
    <source>
        <dbReference type="ARBA" id="ARBA00022679"/>
    </source>
</evidence>
<dbReference type="PANTHER" id="PTHR44998:SF1">
    <property type="entry name" value="UDP-N-ACETYLGLUCOSAMINE--PEPTIDE N-ACETYLGLUCOSAMINYLTRANSFERASE 110 KDA SUBUNIT"/>
    <property type="match status" value="1"/>
</dbReference>
<dbReference type="RefSeq" id="WP_115670981.1">
    <property type="nucleotide sequence ID" value="NZ_UEYP01000007.1"/>
</dbReference>
<proteinExistence type="predicted"/>
<dbReference type="Pfam" id="PF13844">
    <property type="entry name" value="Glyco_transf_41"/>
    <property type="match status" value="2"/>
</dbReference>
<dbReference type="Gene3D" id="1.25.40.10">
    <property type="entry name" value="Tetratricopeptide repeat domain"/>
    <property type="match status" value="2"/>
</dbReference>
<evidence type="ECO:0000256" key="4">
    <source>
        <dbReference type="ARBA" id="ARBA00022803"/>
    </source>
</evidence>
<dbReference type="AlphaFoldDB" id="A0A376AKP7"/>
<evidence type="ECO:0000313" key="7">
    <source>
        <dbReference type="Proteomes" id="UP000254764"/>
    </source>
</evidence>
<keyword evidence="7" id="KW-1185">Reference proteome</keyword>
<feature type="domain" description="O-GlcNAc transferase C-terminal" evidence="5">
    <location>
        <begin position="452"/>
        <end position="637"/>
    </location>
</feature>
<name>A0A376AKP7_9HYPH</name>
<comment type="pathway">
    <text evidence="1">Protein modification; protein glycosylation.</text>
</comment>
<dbReference type="PANTHER" id="PTHR44998">
    <property type="match status" value="1"/>
</dbReference>
<evidence type="ECO:0000259" key="5">
    <source>
        <dbReference type="Pfam" id="PF13844"/>
    </source>
</evidence>
<evidence type="ECO:0000256" key="1">
    <source>
        <dbReference type="ARBA" id="ARBA00004922"/>
    </source>
</evidence>
<organism evidence="6 7">
    <name type="scientific">Ciceribacter selenitireducens ATCC BAA-1503</name>
    <dbReference type="NCBI Taxonomy" id="1336235"/>
    <lineage>
        <taxon>Bacteria</taxon>
        <taxon>Pseudomonadati</taxon>
        <taxon>Pseudomonadota</taxon>
        <taxon>Alphaproteobacteria</taxon>
        <taxon>Hyphomicrobiales</taxon>
        <taxon>Rhizobiaceae</taxon>
        <taxon>Ciceribacter</taxon>
    </lineage>
</organism>
<dbReference type="InterPro" id="IPR011990">
    <property type="entry name" value="TPR-like_helical_dom_sf"/>
</dbReference>
<dbReference type="GO" id="GO:0016740">
    <property type="term" value="F:transferase activity"/>
    <property type="evidence" value="ECO:0007669"/>
    <property type="project" value="UniProtKB-KW"/>
</dbReference>
<keyword evidence="3" id="KW-0677">Repeat</keyword>
<keyword evidence="2" id="KW-0808">Transferase</keyword>
<dbReference type="SUPFAM" id="SSF48452">
    <property type="entry name" value="TPR-like"/>
    <property type="match status" value="1"/>
</dbReference>
<dbReference type="Gene3D" id="3.40.50.11380">
    <property type="match status" value="1"/>
</dbReference>
<dbReference type="InterPro" id="IPR029489">
    <property type="entry name" value="OGT/SEC/SPY_C"/>
</dbReference>
<sequence>MRPGATFAQPTVSDKSVRLTMAAKHGDDEDVTALLDQAKRQFNEGDLKSALATLYALFETERGDAQPMILAATIHERLGDRGMAATFYAGAIDLTPNLKREVAFRAASHYLAVGDGDAALSALRMLERHLPDDLDLAHSICSLHREAGRYSDALPYARTLAEKGQNFGNFLNAGIVLSGLGLYEEAYPPLLQAYAANPQERLALSELFWCAGNLCDFPLADRLQAELQAAYAREGVTADIRENAFRALVWSGDEEYHARCARRTAEAVFPPVAPKWSRAERTPGPIRIGYLSSDFCDHATMALFAGVLEAHDRDNFAVYGICHTAEDQRKGPVRERFLEAIDFYIDILALDDDAATELVRSLELDILVDLKGFTQGNRLGIFCRRPAPVQVTYLGFPGSVTGVGIDYAVTDRIVTPDRSIPFYQEKLLRLDGSYQANDRSREAVERAPDRAAARRAHGLPVEGVVFCSFNQPQKIRGDMFAAWMQVLAAVEGSVLWLMEQSPLTRANLQKAAKAHGIDPARLVFAPKKPLAEHLRRLVEADIALDTAPYNGHTTTSDALWCGVPVVTVKGTSFASRVSESLLSAVGQPQLVSGDLSEFVRLAVELAQDGDRHLRLRQDLIAARMTAPLFDTELFTRRLEEKFLEIAAG</sequence>
<dbReference type="Gene3D" id="3.40.50.2000">
    <property type="entry name" value="Glycogen Phosphorylase B"/>
    <property type="match status" value="1"/>
</dbReference>
<gene>
    <name evidence="6" type="ORF">RHIZ70_4104</name>
</gene>
<protein>
    <recommendedName>
        <fullName evidence="5">O-GlcNAc transferase C-terminal domain-containing protein</fullName>
    </recommendedName>
</protein>
<reference evidence="7" key="1">
    <citation type="submission" date="2018-07" db="EMBL/GenBank/DDBJ databases">
        <authorList>
            <person name="Peiro R."/>
            <person name="Begona"/>
            <person name="Cbmso G."/>
            <person name="Lopez M."/>
            <person name="Gonzalez S."/>
        </authorList>
    </citation>
    <scope>NUCLEOTIDE SEQUENCE [LARGE SCALE GENOMIC DNA]</scope>
</reference>
<dbReference type="EMBL" id="UEYP01000007">
    <property type="protein sequence ID" value="SSC68396.1"/>
    <property type="molecule type" value="Genomic_DNA"/>
</dbReference>
<dbReference type="SUPFAM" id="SSF53756">
    <property type="entry name" value="UDP-Glycosyltransferase/glycogen phosphorylase"/>
    <property type="match status" value="1"/>
</dbReference>
<dbReference type="STRING" id="1336235.GCA_000518785_02711"/>
<keyword evidence="4" id="KW-0802">TPR repeat</keyword>
<dbReference type="OrthoDB" id="146908at2"/>
<evidence type="ECO:0000256" key="3">
    <source>
        <dbReference type="ARBA" id="ARBA00022737"/>
    </source>
</evidence>
<accession>A0A376AKP7</accession>
<dbReference type="Proteomes" id="UP000254764">
    <property type="component" value="Unassembled WGS sequence"/>
</dbReference>
<evidence type="ECO:0000313" key="6">
    <source>
        <dbReference type="EMBL" id="SSC68396.1"/>
    </source>
</evidence>